<sequence length="96" mass="10220">MSCGNGCGCCPKCGCRATCTCNQNSTWFETSFETSFSTVASETAGNCGNYRSSCPPGTYAKDGGENHELFFPVAEEEEEDTGGNCSNCGNNKWVLQ</sequence>
<dbReference type="Proteomes" id="UP001497444">
    <property type="component" value="Chromosome 2"/>
</dbReference>
<reference evidence="1 2" key="1">
    <citation type="submission" date="2024-02" db="EMBL/GenBank/DDBJ databases">
        <authorList>
            <consortium name="ELIXIR-Norway"/>
            <consortium name="Elixir Norway"/>
        </authorList>
    </citation>
    <scope>NUCLEOTIDE SEQUENCE [LARGE SCALE GENOMIC DNA]</scope>
</reference>
<evidence type="ECO:0000313" key="1">
    <source>
        <dbReference type="EMBL" id="CAK9269192.1"/>
    </source>
</evidence>
<dbReference type="EMBL" id="OZ020097">
    <property type="protein sequence ID" value="CAK9269192.1"/>
    <property type="molecule type" value="Genomic_DNA"/>
</dbReference>
<evidence type="ECO:0000313" key="2">
    <source>
        <dbReference type="Proteomes" id="UP001497444"/>
    </source>
</evidence>
<accession>A0ABP0WS15</accession>
<evidence type="ECO:0008006" key="3">
    <source>
        <dbReference type="Google" id="ProtNLM"/>
    </source>
</evidence>
<proteinExistence type="predicted"/>
<gene>
    <name evidence="1" type="ORF">CSSPJE1EN1_LOCUS14670</name>
</gene>
<name>A0ABP0WS15_9BRYO</name>
<keyword evidence="2" id="KW-1185">Reference proteome</keyword>
<protein>
    <recommendedName>
        <fullName evidence="3">Metallothionein</fullName>
    </recommendedName>
</protein>
<organism evidence="1 2">
    <name type="scientific">Sphagnum jensenii</name>
    <dbReference type="NCBI Taxonomy" id="128206"/>
    <lineage>
        <taxon>Eukaryota</taxon>
        <taxon>Viridiplantae</taxon>
        <taxon>Streptophyta</taxon>
        <taxon>Embryophyta</taxon>
        <taxon>Bryophyta</taxon>
        <taxon>Sphagnophytina</taxon>
        <taxon>Sphagnopsida</taxon>
        <taxon>Sphagnales</taxon>
        <taxon>Sphagnaceae</taxon>
        <taxon>Sphagnum</taxon>
    </lineage>
</organism>